<evidence type="ECO:0000256" key="1">
    <source>
        <dbReference type="SAM" id="MobiDB-lite"/>
    </source>
</evidence>
<evidence type="ECO:0008006" key="5">
    <source>
        <dbReference type="Google" id="ProtNLM"/>
    </source>
</evidence>
<feature type="transmembrane region" description="Helical" evidence="2">
    <location>
        <begin position="99"/>
        <end position="121"/>
    </location>
</feature>
<evidence type="ECO:0000313" key="4">
    <source>
        <dbReference type="Proteomes" id="UP001165041"/>
    </source>
</evidence>
<feature type="transmembrane region" description="Helical" evidence="2">
    <location>
        <begin position="71"/>
        <end position="93"/>
    </location>
</feature>
<protein>
    <recommendedName>
        <fullName evidence="5">ATP-binding protein</fullName>
    </recommendedName>
</protein>
<proteinExistence type="predicted"/>
<reference evidence="3" key="1">
    <citation type="submission" date="2023-02" db="EMBL/GenBank/DDBJ databases">
        <title>Kitasatospora phosalacinea NBRC 14627.</title>
        <authorList>
            <person name="Ichikawa N."/>
            <person name="Sato H."/>
            <person name="Tonouchi N."/>
        </authorList>
    </citation>
    <scope>NUCLEOTIDE SEQUENCE</scope>
    <source>
        <strain evidence="3">NBRC 14627</strain>
    </source>
</reference>
<keyword evidence="2" id="KW-0812">Transmembrane</keyword>
<dbReference type="InterPro" id="IPR027417">
    <property type="entry name" value="P-loop_NTPase"/>
</dbReference>
<dbReference type="RefSeq" id="WP_285740708.1">
    <property type="nucleotide sequence ID" value="NZ_BSSA01000047.1"/>
</dbReference>
<dbReference type="Gene3D" id="3.40.50.300">
    <property type="entry name" value="P-loop containing nucleotide triphosphate hydrolases"/>
    <property type="match status" value="1"/>
</dbReference>
<name>A0A9W6QHR6_9ACTN</name>
<evidence type="ECO:0000256" key="2">
    <source>
        <dbReference type="SAM" id="Phobius"/>
    </source>
</evidence>
<comment type="caution">
    <text evidence="3">The sequence shown here is derived from an EMBL/GenBank/DDBJ whole genome shotgun (WGS) entry which is preliminary data.</text>
</comment>
<dbReference type="SUPFAM" id="SSF52540">
    <property type="entry name" value="P-loop containing nucleoside triphosphate hydrolases"/>
    <property type="match status" value="1"/>
</dbReference>
<keyword evidence="2" id="KW-0472">Membrane</keyword>
<dbReference type="EMBL" id="BSSA01000047">
    <property type="protein sequence ID" value="GLW75163.1"/>
    <property type="molecule type" value="Genomic_DNA"/>
</dbReference>
<feature type="region of interest" description="Disordered" evidence="1">
    <location>
        <begin position="1"/>
        <end position="20"/>
    </location>
</feature>
<accession>A0A9W6QHR6</accession>
<evidence type="ECO:0000313" key="3">
    <source>
        <dbReference type="EMBL" id="GLW75163.1"/>
    </source>
</evidence>
<organism evidence="3 4">
    <name type="scientific">Kitasatospora phosalacinea</name>
    <dbReference type="NCBI Taxonomy" id="2065"/>
    <lineage>
        <taxon>Bacteria</taxon>
        <taxon>Bacillati</taxon>
        <taxon>Actinomycetota</taxon>
        <taxon>Actinomycetes</taxon>
        <taxon>Kitasatosporales</taxon>
        <taxon>Streptomycetaceae</taxon>
        <taxon>Kitasatospora</taxon>
    </lineage>
</organism>
<gene>
    <name evidence="3" type="ORF">Kpho02_74600</name>
</gene>
<dbReference type="Proteomes" id="UP001165041">
    <property type="component" value="Unassembled WGS sequence"/>
</dbReference>
<dbReference type="AlphaFoldDB" id="A0A9W6QHR6"/>
<sequence>MELNDARTRPAHPHLPPPRAPFHLTTWVTAPRPEAAPGIYRQHHTPHDPKAAEQATTPAGPLLLRAALNLLAAWLVFIYGRGLALSGLGLLGLGSLSEIPTILVALAVNLLIIVGVIRVFGYMGRWREVGRRFLLPLLSHTVTEVPPAPEAAPVVDVWAELRPVGEAVRRLEGEPVGDVDYVRLHQAWRTVGSDPAAWQEFAAQVAARGGAACAHPSEQRDLPGGRAARHDLLVRQVRLGTAQDVPKNPVAHRNAGFALDPRVLGTSLLAVGPAGTGKTAALARPVAEALCLQALAGAACAVVVGASDADLGPDDWYDVVIAPGDPAAPYGLDLYGAAPHSDEAAARLADALLPDELAPRAESARAAMQQVVGPYRAAYGRYPGVRALRALLAGDAEGWAELGEQVRKSGRWAEFEADLQQRERMHGRADDPGALLADRLALLDRPALAAGFSGGPDAKPAFAMRALEHPLRVRVKLPERSHPEAARILSRLLLGQFTQAAADRRDRELFAGMVLDDATAAVDAQAIRGIQRLRGANAGVVLLLRTLSDLPEALRAPLFGAVGNRMAFPGIAPWDGRLFSEAWGTHLVRETAVTHVPDTSGGTVRRAGRLVRKALSGTTAQTESVTTRDVERHRWSPSDLAHALPSGHAVVSLTSVTGEQVPPLLVDLRH</sequence>
<keyword evidence="2" id="KW-1133">Transmembrane helix</keyword>